<protein>
    <submittedName>
        <fullName evidence="2">PIN domain-containing protein</fullName>
    </submittedName>
</protein>
<feature type="domain" description="PIN" evidence="1">
    <location>
        <begin position="2"/>
        <end position="117"/>
    </location>
</feature>
<evidence type="ECO:0000259" key="1">
    <source>
        <dbReference type="Pfam" id="PF13470"/>
    </source>
</evidence>
<dbReference type="Pfam" id="PF13470">
    <property type="entry name" value="PIN_3"/>
    <property type="match status" value="1"/>
</dbReference>
<dbReference type="EMBL" id="VUMI01000034">
    <property type="protein sequence ID" value="MSS90244.1"/>
    <property type="molecule type" value="Genomic_DNA"/>
</dbReference>
<dbReference type="Gene3D" id="3.40.50.1010">
    <property type="entry name" value="5'-nuclease"/>
    <property type="match status" value="1"/>
</dbReference>
<dbReference type="GeneID" id="86055077"/>
<accession>A0A6N7WKJ1</accession>
<evidence type="ECO:0000313" key="3">
    <source>
        <dbReference type="Proteomes" id="UP000436047"/>
    </source>
</evidence>
<sequence>MKVIFDTNIILDLLLNRQPFCEMSARVIDLSATKVIEGYVSASAITDIYYLANKTIRDKNKVCSLLERLLQIVSVAGVSETEILAALKSGWNDFEDAVQYFTAQNIEVSYIITRNKKDYLSADIVVVEPEEFFNLE</sequence>
<proteinExistence type="predicted"/>
<dbReference type="RefSeq" id="WP_154466562.1">
    <property type="nucleotide sequence ID" value="NZ_JAXFEN010000027.1"/>
</dbReference>
<dbReference type="AlphaFoldDB" id="A0A6N7WKJ1"/>
<name>A0A6N7WKJ1_9FIRM</name>
<dbReference type="InterPro" id="IPR029060">
    <property type="entry name" value="PIN-like_dom_sf"/>
</dbReference>
<gene>
    <name evidence="2" type="ORF">FYJ45_18755</name>
</gene>
<reference evidence="2 3" key="1">
    <citation type="submission" date="2019-08" db="EMBL/GenBank/DDBJ databases">
        <title>In-depth cultivation of the pig gut microbiome towards novel bacterial diversity and tailored functional studies.</title>
        <authorList>
            <person name="Wylensek D."/>
            <person name="Hitch T.C.A."/>
            <person name="Clavel T."/>
        </authorList>
    </citation>
    <scope>NUCLEOTIDE SEQUENCE [LARGE SCALE GENOMIC DNA]</scope>
    <source>
        <strain evidence="2 3">WCA-389-WT-23B</strain>
    </source>
</reference>
<dbReference type="Proteomes" id="UP000436047">
    <property type="component" value="Unassembled WGS sequence"/>
</dbReference>
<dbReference type="InterPro" id="IPR002716">
    <property type="entry name" value="PIN_dom"/>
</dbReference>
<organism evidence="2 3">
    <name type="scientific">Eisenbergiella porci</name>
    <dbReference type="NCBI Taxonomy" id="2652274"/>
    <lineage>
        <taxon>Bacteria</taxon>
        <taxon>Bacillati</taxon>
        <taxon>Bacillota</taxon>
        <taxon>Clostridia</taxon>
        <taxon>Lachnospirales</taxon>
        <taxon>Lachnospiraceae</taxon>
        <taxon>Eisenbergiella</taxon>
    </lineage>
</organism>
<dbReference type="SUPFAM" id="SSF88723">
    <property type="entry name" value="PIN domain-like"/>
    <property type="match status" value="1"/>
</dbReference>
<dbReference type="CDD" id="cd09854">
    <property type="entry name" value="PIN_VapC-like"/>
    <property type="match status" value="1"/>
</dbReference>
<keyword evidence="3" id="KW-1185">Reference proteome</keyword>
<comment type="caution">
    <text evidence="2">The sequence shown here is derived from an EMBL/GenBank/DDBJ whole genome shotgun (WGS) entry which is preliminary data.</text>
</comment>
<evidence type="ECO:0000313" key="2">
    <source>
        <dbReference type="EMBL" id="MSS90244.1"/>
    </source>
</evidence>